<keyword evidence="1" id="KW-1133">Transmembrane helix</keyword>
<accession>D4P845</accession>
<organism evidence="2 3">
    <name type="scientific">Rhodococcus phage ReqiPine5</name>
    <dbReference type="NCBI Taxonomy" id="691963"/>
    <lineage>
        <taxon>Viruses</taxon>
        <taxon>Duplodnaviria</taxon>
        <taxon>Heunggongvirae</taxon>
        <taxon>Uroviricota</taxon>
        <taxon>Caudoviricetes</taxon>
        <taxon>Caudoviricetes incertae sedis</taxon>
        <taxon>Reqipinevirus</taxon>
        <taxon>Reqipinevirus reqipine5</taxon>
    </lineage>
</organism>
<keyword evidence="1" id="KW-0812">Transmembrane</keyword>
<evidence type="ECO:0000256" key="1">
    <source>
        <dbReference type="SAM" id="Phobius"/>
    </source>
</evidence>
<protein>
    <submittedName>
        <fullName evidence="2">Gp70</fullName>
    </submittedName>
</protein>
<dbReference type="RefSeq" id="YP_009016251.1">
    <property type="nucleotide sequence ID" value="NC_023722.1"/>
</dbReference>
<evidence type="ECO:0000313" key="3">
    <source>
        <dbReference type="Proteomes" id="UP000001504"/>
    </source>
</evidence>
<name>D4P845_9CAUD</name>
<dbReference type="EMBL" id="GU580943">
    <property type="protein sequence ID" value="ADD81175.1"/>
    <property type="molecule type" value="Genomic_DNA"/>
</dbReference>
<sequence>MQLTATARAAVKYIALGLVLFLAVGGLRAFIEESGFPVWLRFAIYVTGGLSVMSLFVVVGVKIADTYHEEINQ</sequence>
<feature type="transmembrane region" description="Helical" evidence="1">
    <location>
        <begin position="39"/>
        <end position="61"/>
    </location>
</feature>
<dbReference type="GeneID" id="18564181"/>
<dbReference type="KEGG" id="vg:18564181"/>
<gene>
    <name evidence="2" type="ORF">ReqiPine5gene70</name>
</gene>
<keyword evidence="3" id="KW-1185">Reference proteome</keyword>
<dbReference type="Proteomes" id="UP000001504">
    <property type="component" value="Segment"/>
</dbReference>
<evidence type="ECO:0000313" key="2">
    <source>
        <dbReference type="EMBL" id="ADD81175.1"/>
    </source>
</evidence>
<keyword evidence="1" id="KW-0472">Membrane</keyword>
<proteinExistence type="predicted"/>
<reference evidence="2 3" key="1">
    <citation type="journal article" date="2011" name="Appl. Environ. Microbiol.">
        <title>Genomic and functional analyses of Rhodococcus equi phages ReqiPepy6, ReqiPoco6, ReqiPine5, and ReqiDocB7.</title>
        <authorList>
            <person name="Summer E.J."/>
            <person name="Liu M."/>
            <person name="Gill J.J."/>
            <person name="Grant M."/>
            <person name="Chan-Cortes T.N."/>
            <person name="Ferguson L."/>
            <person name="Janes C."/>
            <person name="Lange K."/>
            <person name="Bertoli M."/>
            <person name="Moore C."/>
            <person name="Orchard R.C."/>
            <person name="Cohen N."/>
            <person name="Young R."/>
        </authorList>
    </citation>
    <scope>NUCLEOTIDE SEQUENCE [LARGE SCALE GENOMIC DNA]</scope>
</reference>